<reference evidence="2" key="1">
    <citation type="journal article" date="2019" name="Int. J. Syst. Evol. Microbiol.">
        <title>The Global Catalogue of Microorganisms (GCM) 10K type strain sequencing project: providing services to taxonomists for standard genome sequencing and annotation.</title>
        <authorList>
            <consortium name="The Broad Institute Genomics Platform"/>
            <consortium name="The Broad Institute Genome Sequencing Center for Infectious Disease"/>
            <person name="Wu L."/>
            <person name="Ma J."/>
        </authorList>
    </citation>
    <scope>NUCLEOTIDE SEQUENCE [LARGE SCALE GENOMIC DNA]</scope>
    <source>
        <strain evidence="2">KCTC 23299</strain>
    </source>
</reference>
<dbReference type="EMBL" id="JBHUOZ010000003">
    <property type="protein sequence ID" value="MFD2920395.1"/>
    <property type="molecule type" value="Genomic_DNA"/>
</dbReference>
<dbReference type="Proteomes" id="UP001597511">
    <property type="component" value="Unassembled WGS sequence"/>
</dbReference>
<organism evidence="1 2">
    <name type="scientific">Terrimonas rubra</name>
    <dbReference type="NCBI Taxonomy" id="1035890"/>
    <lineage>
        <taxon>Bacteria</taxon>
        <taxon>Pseudomonadati</taxon>
        <taxon>Bacteroidota</taxon>
        <taxon>Chitinophagia</taxon>
        <taxon>Chitinophagales</taxon>
        <taxon>Chitinophagaceae</taxon>
        <taxon>Terrimonas</taxon>
    </lineage>
</organism>
<evidence type="ECO:0000313" key="2">
    <source>
        <dbReference type="Proteomes" id="UP001597511"/>
    </source>
</evidence>
<name>A0ABW6A7F2_9BACT</name>
<sequence>MTIKIGQLQTFITADSRENAIKFGVEHTINKYAPFLGETTDFHNCRRVVNENWFEAIERLHLTELFYNEETGLFKNDRDITPLTKEHLSTINYAYDLYFATYPDCKPGNHTAIGIDGRLRNVMPSKEDHIAADIMWLRFWANYASHYCSKPVISNVEYLYV</sequence>
<evidence type="ECO:0000313" key="1">
    <source>
        <dbReference type="EMBL" id="MFD2920395.1"/>
    </source>
</evidence>
<proteinExistence type="predicted"/>
<protein>
    <submittedName>
        <fullName evidence="1">Uncharacterized protein</fullName>
    </submittedName>
</protein>
<accession>A0ABW6A7F2</accession>
<comment type="caution">
    <text evidence="1">The sequence shown here is derived from an EMBL/GenBank/DDBJ whole genome shotgun (WGS) entry which is preliminary data.</text>
</comment>
<gene>
    <name evidence="1" type="ORF">ACFS6H_11775</name>
</gene>
<keyword evidence="2" id="KW-1185">Reference proteome</keyword>
<dbReference type="RefSeq" id="WP_386098659.1">
    <property type="nucleotide sequence ID" value="NZ_JBHUOZ010000003.1"/>
</dbReference>